<evidence type="ECO:0000313" key="2">
    <source>
        <dbReference type="EMBL" id="KAH3712792.1"/>
    </source>
</evidence>
<dbReference type="Gene3D" id="1.20.1070.10">
    <property type="entry name" value="Rhodopsin 7-helix transmembrane proteins"/>
    <property type="match status" value="1"/>
</dbReference>
<keyword evidence="1" id="KW-0812">Transmembrane</keyword>
<evidence type="ECO:0000313" key="3">
    <source>
        <dbReference type="Proteomes" id="UP000828390"/>
    </source>
</evidence>
<dbReference type="Proteomes" id="UP000828390">
    <property type="component" value="Unassembled WGS sequence"/>
</dbReference>
<accession>A0A9D3Z6M8</accession>
<reference evidence="2" key="1">
    <citation type="journal article" date="2019" name="bioRxiv">
        <title>The Genome of the Zebra Mussel, Dreissena polymorpha: A Resource for Invasive Species Research.</title>
        <authorList>
            <person name="McCartney M.A."/>
            <person name="Auch B."/>
            <person name="Kono T."/>
            <person name="Mallez S."/>
            <person name="Zhang Y."/>
            <person name="Obille A."/>
            <person name="Becker A."/>
            <person name="Abrahante J.E."/>
            <person name="Garbe J."/>
            <person name="Badalamenti J.P."/>
            <person name="Herman A."/>
            <person name="Mangelson H."/>
            <person name="Liachko I."/>
            <person name="Sullivan S."/>
            <person name="Sone E.D."/>
            <person name="Koren S."/>
            <person name="Silverstein K.A.T."/>
            <person name="Beckman K.B."/>
            <person name="Gohl D.M."/>
        </authorList>
    </citation>
    <scope>NUCLEOTIDE SEQUENCE</scope>
    <source>
        <strain evidence="2">Duluth1</strain>
        <tissue evidence="2">Whole animal</tissue>
    </source>
</reference>
<reference evidence="2" key="2">
    <citation type="submission" date="2020-11" db="EMBL/GenBank/DDBJ databases">
        <authorList>
            <person name="McCartney M.A."/>
            <person name="Auch B."/>
            <person name="Kono T."/>
            <person name="Mallez S."/>
            <person name="Becker A."/>
            <person name="Gohl D.M."/>
            <person name="Silverstein K.A.T."/>
            <person name="Koren S."/>
            <person name="Bechman K.B."/>
            <person name="Herman A."/>
            <person name="Abrahante J.E."/>
            <person name="Garbe J."/>
        </authorList>
    </citation>
    <scope>NUCLEOTIDE SEQUENCE</scope>
    <source>
        <strain evidence="2">Duluth1</strain>
        <tissue evidence="2">Whole animal</tissue>
    </source>
</reference>
<organism evidence="2 3">
    <name type="scientific">Dreissena polymorpha</name>
    <name type="common">Zebra mussel</name>
    <name type="synonym">Mytilus polymorpha</name>
    <dbReference type="NCBI Taxonomy" id="45954"/>
    <lineage>
        <taxon>Eukaryota</taxon>
        <taxon>Metazoa</taxon>
        <taxon>Spiralia</taxon>
        <taxon>Lophotrochozoa</taxon>
        <taxon>Mollusca</taxon>
        <taxon>Bivalvia</taxon>
        <taxon>Autobranchia</taxon>
        <taxon>Heteroconchia</taxon>
        <taxon>Euheterodonta</taxon>
        <taxon>Imparidentia</taxon>
        <taxon>Neoheterodontei</taxon>
        <taxon>Myida</taxon>
        <taxon>Dreissenoidea</taxon>
        <taxon>Dreissenidae</taxon>
        <taxon>Dreissena</taxon>
    </lineage>
</organism>
<dbReference type="PANTHER" id="PTHR24372">
    <property type="entry name" value="GLYCOPROTEIN HORMONE RECEPTOR"/>
    <property type="match status" value="1"/>
</dbReference>
<keyword evidence="1" id="KW-1133">Transmembrane helix</keyword>
<protein>
    <submittedName>
        <fullName evidence="2">Uncharacterized protein</fullName>
    </submittedName>
</protein>
<dbReference type="GO" id="GO:0009755">
    <property type="term" value="P:hormone-mediated signaling pathway"/>
    <property type="evidence" value="ECO:0007669"/>
    <property type="project" value="TreeGrafter"/>
</dbReference>
<keyword evidence="3" id="KW-1185">Reference proteome</keyword>
<dbReference type="SUPFAM" id="SSF81321">
    <property type="entry name" value="Family A G protein-coupled receptor-like"/>
    <property type="match status" value="1"/>
</dbReference>
<feature type="transmembrane region" description="Helical" evidence="1">
    <location>
        <begin position="49"/>
        <end position="74"/>
    </location>
</feature>
<dbReference type="AlphaFoldDB" id="A0A9D3Z6M8"/>
<sequence length="98" mass="11109">MPFVWVTESVVSAIPLQGIEYFGNFYGESGVFLAFHITNSKSKGWEYSVAVFLVLNLMSFLVIFFSYLLMFFVAKHTRSAVQTIQDKTDRCVYLGGTT</sequence>
<dbReference type="GO" id="GO:0005886">
    <property type="term" value="C:plasma membrane"/>
    <property type="evidence" value="ECO:0007669"/>
    <property type="project" value="TreeGrafter"/>
</dbReference>
<comment type="caution">
    <text evidence="2">The sequence shown here is derived from an EMBL/GenBank/DDBJ whole genome shotgun (WGS) entry which is preliminary data.</text>
</comment>
<gene>
    <name evidence="2" type="ORF">DPMN_072550</name>
</gene>
<dbReference type="GO" id="GO:0007189">
    <property type="term" value="P:adenylate cyclase-activating G protein-coupled receptor signaling pathway"/>
    <property type="evidence" value="ECO:0007669"/>
    <property type="project" value="TreeGrafter"/>
</dbReference>
<proteinExistence type="predicted"/>
<dbReference type="PANTHER" id="PTHR24372:SF77">
    <property type="entry name" value="G-PROTEIN COUPLED RECEPTORS FAMILY 1 PROFILE DOMAIN-CONTAINING PROTEIN"/>
    <property type="match status" value="1"/>
</dbReference>
<name>A0A9D3Z6M8_DREPO</name>
<evidence type="ECO:0000256" key="1">
    <source>
        <dbReference type="SAM" id="Phobius"/>
    </source>
</evidence>
<dbReference type="GO" id="GO:0008528">
    <property type="term" value="F:G protein-coupled peptide receptor activity"/>
    <property type="evidence" value="ECO:0007669"/>
    <property type="project" value="TreeGrafter"/>
</dbReference>
<dbReference type="EMBL" id="JAIWYP010000014">
    <property type="protein sequence ID" value="KAH3712792.1"/>
    <property type="molecule type" value="Genomic_DNA"/>
</dbReference>
<keyword evidence="1" id="KW-0472">Membrane</keyword>